<dbReference type="Proteomes" id="UP001214638">
    <property type="component" value="Unassembled WGS sequence"/>
</dbReference>
<accession>A0AAD9PHX7</accession>
<dbReference type="EMBL" id="JALLKP010000005">
    <property type="protein sequence ID" value="KAK2195172.1"/>
    <property type="molecule type" value="Genomic_DNA"/>
</dbReference>
<evidence type="ECO:0000313" key="3">
    <source>
        <dbReference type="Proteomes" id="UP001214638"/>
    </source>
</evidence>
<sequence length="225" mass="25476">MAPKSRSGAVSSALSKIRNQRTGVTNALDEYEARDENEEIYEFVSQEEYEKQNLKRNLDDFIEGGVYIDDDDEFDYMDNELDDPSDLHHHRNPSIVHTKGEKSIQQHFVEIAQHESASFRAPKPVANDHETLTRLCKFEEDLENEDFGTATNISQLLTQQPHSFTTQGFMHAPRHLHSQLSQATQFQNPIPISTQLESDANSYKDFATQAPAVDPSVQLVSAAIL</sequence>
<feature type="region of interest" description="Disordered" evidence="1">
    <location>
        <begin position="1"/>
        <end position="25"/>
    </location>
</feature>
<dbReference type="RefSeq" id="XP_067802015.1">
    <property type="nucleotide sequence ID" value="XM_067948484.1"/>
</dbReference>
<proteinExistence type="predicted"/>
<reference evidence="2" key="1">
    <citation type="journal article" date="2023" name="Nat. Microbiol.">
        <title>Babesia duncani multi-omics identifies virulence factors and drug targets.</title>
        <authorList>
            <person name="Singh P."/>
            <person name="Lonardi S."/>
            <person name="Liang Q."/>
            <person name="Vydyam P."/>
            <person name="Khabirova E."/>
            <person name="Fang T."/>
            <person name="Gihaz S."/>
            <person name="Thekkiniath J."/>
            <person name="Munshi M."/>
            <person name="Abel S."/>
            <person name="Ciampossin L."/>
            <person name="Batugedara G."/>
            <person name="Gupta M."/>
            <person name="Lu X.M."/>
            <person name="Lenz T."/>
            <person name="Chakravarty S."/>
            <person name="Cornillot E."/>
            <person name="Hu Y."/>
            <person name="Ma W."/>
            <person name="Gonzalez L.M."/>
            <person name="Sanchez S."/>
            <person name="Estrada K."/>
            <person name="Sanchez-Flores A."/>
            <person name="Montero E."/>
            <person name="Harb O.S."/>
            <person name="Le Roch K.G."/>
            <person name="Mamoun C.B."/>
        </authorList>
    </citation>
    <scope>NUCLEOTIDE SEQUENCE</scope>
    <source>
        <strain evidence="2">WA1</strain>
    </source>
</reference>
<evidence type="ECO:0000256" key="1">
    <source>
        <dbReference type="SAM" id="MobiDB-lite"/>
    </source>
</evidence>
<comment type="caution">
    <text evidence="2">The sequence shown here is derived from an EMBL/GenBank/DDBJ whole genome shotgun (WGS) entry which is preliminary data.</text>
</comment>
<evidence type="ECO:0000313" key="2">
    <source>
        <dbReference type="EMBL" id="KAK2195172.1"/>
    </source>
</evidence>
<organism evidence="2 3">
    <name type="scientific">Babesia duncani</name>
    <dbReference type="NCBI Taxonomy" id="323732"/>
    <lineage>
        <taxon>Eukaryota</taxon>
        <taxon>Sar</taxon>
        <taxon>Alveolata</taxon>
        <taxon>Apicomplexa</taxon>
        <taxon>Aconoidasida</taxon>
        <taxon>Piroplasmida</taxon>
        <taxon>Babesiidae</taxon>
        <taxon>Babesia</taxon>
    </lineage>
</organism>
<gene>
    <name evidence="2" type="ORF">BdWA1_003474</name>
</gene>
<dbReference type="AlphaFoldDB" id="A0AAD9PHX7"/>
<dbReference type="GeneID" id="94337771"/>
<name>A0AAD9PHX7_9APIC</name>
<dbReference type="KEGG" id="bdw:94337771"/>
<keyword evidence="3" id="KW-1185">Reference proteome</keyword>
<protein>
    <submittedName>
        <fullName evidence="2">DNA polymerase alpha catalytic subunit</fullName>
    </submittedName>
</protein>